<organism evidence="1">
    <name type="scientific">Panicum hallii</name>
    <dbReference type="NCBI Taxonomy" id="206008"/>
    <lineage>
        <taxon>Eukaryota</taxon>
        <taxon>Viridiplantae</taxon>
        <taxon>Streptophyta</taxon>
        <taxon>Embryophyta</taxon>
        <taxon>Tracheophyta</taxon>
        <taxon>Spermatophyta</taxon>
        <taxon>Magnoliopsida</taxon>
        <taxon>Liliopsida</taxon>
        <taxon>Poales</taxon>
        <taxon>Poaceae</taxon>
        <taxon>PACMAD clade</taxon>
        <taxon>Panicoideae</taxon>
        <taxon>Panicodae</taxon>
        <taxon>Paniceae</taxon>
        <taxon>Panicinae</taxon>
        <taxon>Panicum</taxon>
        <taxon>Panicum sect. Panicum</taxon>
    </lineage>
</organism>
<accession>A0A2T8I5L6</accession>
<gene>
    <name evidence="1" type="ORF">PAHAL_9G535900</name>
</gene>
<protein>
    <submittedName>
        <fullName evidence="1">Uncharacterized protein</fullName>
    </submittedName>
</protein>
<dbReference type="EMBL" id="CM008054">
    <property type="protein sequence ID" value="PVH32964.1"/>
    <property type="molecule type" value="Genomic_DNA"/>
</dbReference>
<proteinExistence type="predicted"/>
<dbReference type="Gramene" id="PVH32964">
    <property type="protein sequence ID" value="PVH32964"/>
    <property type="gene ID" value="PAHAL_9G535900"/>
</dbReference>
<sequence length="133" mass="15524">MSRRKNRKLQEALANKQGCPRNNICLLVRCRFTRRVWSLIAGWVHYHQLLPSYWSITHSVRESWHMMGNLQGVPPRALKSLLQLVNWEIWKERNARTFNRQETLPTTLLSKIKEAAQAWGITGARHLADLIGV</sequence>
<evidence type="ECO:0000313" key="1">
    <source>
        <dbReference type="EMBL" id="PVH32964.1"/>
    </source>
</evidence>
<reference evidence="1" key="1">
    <citation type="submission" date="2018-04" db="EMBL/GenBank/DDBJ databases">
        <title>WGS assembly of Panicum hallii.</title>
        <authorList>
            <person name="Lovell J."/>
            <person name="Jenkins J."/>
            <person name="Lowry D."/>
            <person name="Mamidi S."/>
            <person name="Sreedasyam A."/>
            <person name="Weng X."/>
            <person name="Barry K."/>
            <person name="Bonette J."/>
            <person name="Campitelli B."/>
            <person name="Daum C."/>
            <person name="Gordon S."/>
            <person name="Gould B."/>
            <person name="Lipzen A."/>
            <person name="Macqueen A."/>
            <person name="Palacio-Mejia J."/>
            <person name="Plott C."/>
            <person name="Shakirov E."/>
            <person name="Shu S."/>
            <person name="Yoshinaga Y."/>
            <person name="Zane M."/>
            <person name="Rokhsar D."/>
            <person name="Grimwood J."/>
            <person name="Schmutz J."/>
            <person name="Juenger T."/>
        </authorList>
    </citation>
    <scope>NUCLEOTIDE SEQUENCE [LARGE SCALE GENOMIC DNA]</scope>
    <source>
        <strain evidence="1">FIL2</strain>
    </source>
</reference>
<name>A0A2T8I5L6_9POAL</name>
<dbReference type="Proteomes" id="UP000243499">
    <property type="component" value="Chromosome 9"/>
</dbReference>
<dbReference type="AlphaFoldDB" id="A0A2T8I5L6"/>